<dbReference type="InterPro" id="IPR036737">
    <property type="entry name" value="OmpA-like_sf"/>
</dbReference>
<dbReference type="Proteomes" id="UP000823937">
    <property type="component" value="Unassembled WGS sequence"/>
</dbReference>
<evidence type="ECO:0000256" key="8">
    <source>
        <dbReference type="SAM" id="MobiDB-lite"/>
    </source>
</evidence>
<dbReference type="GO" id="GO:0005886">
    <property type="term" value="C:plasma membrane"/>
    <property type="evidence" value="ECO:0007669"/>
    <property type="project" value="UniProtKB-SubCell"/>
</dbReference>
<sequence>MKRRKRTSQQSGTPKWMVTFSDMITLILVFFILLFSMSQIDLAKFESITESFQSRAILDFLPSDIPSENMNQGNTIGVMDVGMEEEKDKEKDEEKDEEKSEDSFSEELRKKADALERLVEQVDTFLMEEDLGDVISANRTEEGVSLVLQDSILFESAEADILDTGKPFLDEVGTLLKNIPNDVRVEGHTDTRPISNYRYPSNWELSGARAGSVVRYFIEEHQLDEARFLIGGYGDTRPVTKENNEDAWRENRRVEIVILDSATEQ</sequence>
<organism evidence="10 11">
    <name type="scientific">Candidatus Pseudogracilibacillus intestinigallinarum</name>
    <dbReference type="NCBI Taxonomy" id="2838742"/>
    <lineage>
        <taxon>Bacteria</taxon>
        <taxon>Bacillati</taxon>
        <taxon>Bacillota</taxon>
        <taxon>Bacilli</taxon>
        <taxon>Bacillales</taxon>
        <taxon>Bacillaceae</taxon>
        <taxon>Pseudogracilibacillus</taxon>
    </lineage>
</organism>
<dbReference type="CDD" id="cd07185">
    <property type="entry name" value="OmpA_C-like"/>
    <property type="match status" value="1"/>
</dbReference>
<dbReference type="InterPro" id="IPR025713">
    <property type="entry name" value="MotB-like_N_dom"/>
</dbReference>
<dbReference type="Pfam" id="PF13677">
    <property type="entry name" value="MotB_plug"/>
    <property type="match status" value="1"/>
</dbReference>
<dbReference type="SUPFAM" id="SSF103088">
    <property type="entry name" value="OmpA-like"/>
    <property type="match status" value="1"/>
</dbReference>
<gene>
    <name evidence="10" type="primary">motB</name>
    <name evidence="10" type="ORF">H9895_04585</name>
</gene>
<comment type="caution">
    <text evidence="10">The sequence shown here is derived from an EMBL/GenBank/DDBJ whole genome shotgun (WGS) entry which is preliminary data.</text>
</comment>
<comment type="subcellular location">
    <subcellularLocation>
        <location evidence="1">Cell membrane</location>
        <topology evidence="1">Single-pass membrane protein</topology>
    </subcellularLocation>
</comment>
<keyword evidence="3" id="KW-1003">Cell membrane</keyword>
<proteinExistence type="inferred from homology"/>
<dbReference type="AlphaFoldDB" id="A0A9D1PLV0"/>
<evidence type="ECO:0000313" key="11">
    <source>
        <dbReference type="Proteomes" id="UP000823937"/>
    </source>
</evidence>
<evidence type="ECO:0000256" key="3">
    <source>
        <dbReference type="ARBA" id="ARBA00022475"/>
    </source>
</evidence>
<dbReference type="InterPro" id="IPR006665">
    <property type="entry name" value="OmpA-like"/>
</dbReference>
<protein>
    <submittedName>
        <fullName evidence="10">Flagellar motor protein MotB</fullName>
    </submittedName>
</protein>
<keyword evidence="10" id="KW-0969">Cilium</keyword>
<comment type="similarity">
    <text evidence="2">Belongs to the MotB family.</text>
</comment>
<evidence type="ECO:0000256" key="4">
    <source>
        <dbReference type="ARBA" id="ARBA00022692"/>
    </source>
</evidence>
<reference evidence="10" key="2">
    <citation type="submission" date="2021-04" db="EMBL/GenBank/DDBJ databases">
        <authorList>
            <person name="Gilroy R."/>
        </authorList>
    </citation>
    <scope>NUCLEOTIDE SEQUENCE</scope>
    <source>
        <strain evidence="10">CHK169-2315</strain>
    </source>
</reference>
<dbReference type="NCBIfam" id="NF005382">
    <property type="entry name" value="PRK06925.1"/>
    <property type="match status" value="1"/>
</dbReference>
<keyword evidence="5" id="KW-1133">Transmembrane helix</keyword>
<dbReference type="PANTHER" id="PTHR30329">
    <property type="entry name" value="STATOR ELEMENT OF FLAGELLAR MOTOR COMPLEX"/>
    <property type="match status" value="1"/>
</dbReference>
<dbReference type="InterPro" id="IPR050330">
    <property type="entry name" value="Bact_OuterMem_StrucFunc"/>
</dbReference>
<dbReference type="PROSITE" id="PS51123">
    <property type="entry name" value="OMPA_2"/>
    <property type="match status" value="1"/>
</dbReference>
<feature type="region of interest" description="Disordered" evidence="8">
    <location>
        <begin position="84"/>
        <end position="107"/>
    </location>
</feature>
<feature type="domain" description="OmpA-like" evidence="9">
    <location>
        <begin position="141"/>
        <end position="262"/>
    </location>
</feature>
<name>A0A9D1PLV0_9BACI</name>
<reference evidence="10" key="1">
    <citation type="journal article" date="2021" name="PeerJ">
        <title>Extensive microbial diversity within the chicken gut microbiome revealed by metagenomics and culture.</title>
        <authorList>
            <person name="Gilroy R."/>
            <person name="Ravi A."/>
            <person name="Getino M."/>
            <person name="Pursley I."/>
            <person name="Horton D.L."/>
            <person name="Alikhan N.F."/>
            <person name="Baker D."/>
            <person name="Gharbi K."/>
            <person name="Hall N."/>
            <person name="Watson M."/>
            <person name="Adriaenssens E.M."/>
            <person name="Foster-Nyarko E."/>
            <person name="Jarju S."/>
            <person name="Secka A."/>
            <person name="Antonio M."/>
            <person name="Oren A."/>
            <person name="Chaudhuri R.R."/>
            <person name="La Ragione R."/>
            <person name="Hildebrand F."/>
            <person name="Pallen M.J."/>
        </authorList>
    </citation>
    <scope>NUCLEOTIDE SEQUENCE</scope>
    <source>
        <strain evidence="10">CHK169-2315</strain>
    </source>
</reference>
<dbReference type="PANTHER" id="PTHR30329:SF16">
    <property type="entry name" value="CHEMOTAXIS MOTB PROTEIN"/>
    <property type="match status" value="1"/>
</dbReference>
<keyword evidence="10" id="KW-0282">Flagellum</keyword>
<dbReference type="Gene3D" id="3.30.1330.60">
    <property type="entry name" value="OmpA-like domain"/>
    <property type="match status" value="1"/>
</dbReference>
<evidence type="ECO:0000256" key="7">
    <source>
        <dbReference type="PROSITE-ProRule" id="PRU00473"/>
    </source>
</evidence>
<evidence type="ECO:0000256" key="2">
    <source>
        <dbReference type="ARBA" id="ARBA00008914"/>
    </source>
</evidence>
<accession>A0A9D1PLV0</accession>
<dbReference type="Pfam" id="PF00691">
    <property type="entry name" value="OmpA"/>
    <property type="match status" value="1"/>
</dbReference>
<evidence type="ECO:0000259" key="9">
    <source>
        <dbReference type="PROSITE" id="PS51123"/>
    </source>
</evidence>
<keyword evidence="10" id="KW-0966">Cell projection</keyword>
<keyword evidence="6 7" id="KW-0472">Membrane</keyword>
<evidence type="ECO:0000313" key="10">
    <source>
        <dbReference type="EMBL" id="HIV74342.1"/>
    </source>
</evidence>
<evidence type="ECO:0000256" key="1">
    <source>
        <dbReference type="ARBA" id="ARBA00004162"/>
    </source>
</evidence>
<dbReference type="EMBL" id="DXHX01000065">
    <property type="protein sequence ID" value="HIV74342.1"/>
    <property type="molecule type" value="Genomic_DNA"/>
</dbReference>
<evidence type="ECO:0000256" key="6">
    <source>
        <dbReference type="ARBA" id="ARBA00023136"/>
    </source>
</evidence>
<keyword evidence="4" id="KW-0812">Transmembrane</keyword>
<evidence type="ECO:0000256" key="5">
    <source>
        <dbReference type="ARBA" id="ARBA00022989"/>
    </source>
</evidence>